<organism evidence="13 14">
    <name type="scientific">Pestalotiopsis fici (strain W106-1 / CGMCC3.15140)</name>
    <dbReference type="NCBI Taxonomy" id="1229662"/>
    <lineage>
        <taxon>Eukaryota</taxon>
        <taxon>Fungi</taxon>
        <taxon>Dikarya</taxon>
        <taxon>Ascomycota</taxon>
        <taxon>Pezizomycotina</taxon>
        <taxon>Sordariomycetes</taxon>
        <taxon>Xylariomycetidae</taxon>
        <taxon>Amphisphaeriales</taxon>
        <taxon>Sporocadaceae</taxon>
        <taxon>Pestalotiopsis</taxon>
    </lineage>
</organism>
<evidence type="ECO:0000256" key="4">
    <source>
        <dbReference type="ARBA" id="ARBA00012744"/>
    </source>
</evidence>
<dbReference type="STRING" id="1229662.W3XAP8"/>
<protein>
    <recommendedName>
        <fullName evidence="4">beta-glucosidase</fullName>
        <ecNumber evidence="4">3.2.1.21</ecNumber>
    </recommendedName>
</protein>
<dbReference type="Gene3D" id="3.40.50.1700">
    <property type="entry name" value="Glycoside hydrolase family 3 C-terminal domain"/>
    <property type="match status" value="1"/>
</dbReference>
<evidence type="ECO:0000256" key="7">
    <source>
        <dbReference type="ARBA" id="ARBA00023277"/>
    </source>
</evidence>
<keyword evidence="6" id="KW-0325">Glycoprotein</keyword>
<accession>W3XAP8</accession>
<keyword evidence="14" id="KW-1185">Reference proteome</keyword>
<dbReference type="InterPro" id="IPR036881">
    <property type="entry name" value="Glyco_hydro_3_C_sf"/>
</dbReference>
<keyword evidence="5" id="KW-0378">Hydrolase</keyword>
<comment type="pathway">
    <text evidence="2">Glycan metabolism; cellulose degradation.</text>
</comment>
<evidence type="ECO:0000256" key="5">
    <source>
        <dbReference type="ARBA" id="ARBA00022801"/>
    </source>
</evidence>
<evidence type="ECO:0000256" key="11">
    <source>
        <dbReference type="SAM" id="SignalP"/>
    </source>
</evidence>
<evidence type="ECO:0000313" key="13">
    <source>
        <dbReference type="EMBL" id="ETS83114.1"/>
    </source>
</evidence>
<evidence type="ECO:0000256" key="8">
    <source>
        <dbReference type="ARBA" id="ARBA00023295"/>
    </source>
</evidence>
<evidence type="ECO:0000256" key="10">
    <source>
        <dbReference type="SAM" id="MobiDB-lite"/>
    </source>
</evidence>
<dbReference type="InterPro" id="IPR001764">
    <property type="entry name" value="Glyco_hydro_3_N"/>
</dbReference>
<dbReference type="InterPro" id="IPR050288">
    <property type="entry name" value="Cellulose_deg_GH3"/>
</dbReference>
<dbReference type="Gene3D" id="3.20.20.300">
    <property type="entry name" value="Glycoside hydrolase, family 3, N-terminal domain"/>
    <property type="match status" value="1"/>
</dbReference>
<dbReference type="KEGG" id="pfy:PFICI_04990"/>
<evidence type="ECO:0000256" key="6">
    <source>
        <dbReference type="ARBA" id="ARBA00023180"/>
    </source>
</evidence>
<dbReference type="PRINTS" id="PR00133">
    <property type="entry name" value="GLHYDRLASE3"/>
</dbReference>
<feature type="domain" description="Fibronectin type III-like" evidence="12">
    <location>
        <begin position="722"/>
        <end position="791"/>
    </location>
</feature>
<evidence type="ECO:0000256" key="2">
    <source>
        <dbReference type="ARBA" id="ARBA00004987"/>
    </source>
</evidence>
<dbReference type="EC" id="3.2.1.21" evidence="4"/>
<dbReference type="InterPro" id="IPR017853">
    <property type="entry name" value="GH"/>
</dbReference>
<dbReference type="eggNOG" id="ENOG502R4T1">
    <property type="taxonomic scope" value="Eukaryota"/>
</dbReference>
<evidence type="ECO:0000256" key="3">
    <source>
        <dbReference type="ARBA" id="ARBA00005336"/>
    </source>
</evidence>
<evidence type="ECO:0000313" key="14">
    <source>
        <dbReference type="Proteomes" id="UP000030651"/>
    </source>
</evidence>
<dbReference type="AlphaFoldDB" id="W3XAP8"/>
<comment type="catalytic activity">
    <reaction evidence="1">
        <text>Hydrolysis of terminal, non-reducing beta-D-glucosyl residues with release of beta-D-glucose.</text>
        <dbReference type="EC" id="3.2.1.21"/>
    </reaction>
</comment>
<keyword evidence="11" id="KW-0732">Signal</keyword>
<dbReference type="OrthoDB" id="416222at2759"/>
<dbReference type="SUPFAM" id="SSF52279">
    <property type="entry name" value="Beta-D-glucan exohydrolase, C-terminal domain"/>
    <property type="match status" value="1"/>
</dbReference>
<dbReference type="HOGENOM" id="CLU_004542_2_1_1"/>
<dbReference type="InParanoid" id="W3XAP8"/>
<name>W3XAP8_PESFW</name>
<dbReference type="InterPro" id="IPR013783">
    <property type="entry name" value="Ig-like_fold"/>
</dbReference>
<reference evidence="14" key="1">
    <citation type="journal article" date="2015" name="BMC Genomics">
        <title>Genomic and transcriptomic analysis of the endophytic fungus Pestalotiopsis fici reveals its lifestyle and high potential for synthesis of natural products.</title>
        <authorList>
            <person name="Wang X."/>
            <person name="Zhang X."/>
            <person name="Liu L."/>
            <person name="Xiang M."/>
            <person name="Wang W."/>
            <person name="Sun X."/>
            <person name="Che Y."/>
            <person name="Guo L."/>
            <person name="Liu G."/>
            <person name="Guo L."/>
            <person name="Wang C."/>
            <person name="Yin W.B."/>
            <person name="Stadler M."/>
            <person name="Zhang X."/>
            <person name="Liu X."/>
        </authorList>
    </citation>
    <scope>NUCLEOTIDE SEQUENCE [LARGE SCALE GENOMIC DNA]</scope>
    <source>
        <strain evidence="14">W106-1 / CGMCC3.15140</strain>
    </source>
</reference>
<dbReference type="InterPro" id="IPR026891">
    <property type="entry name" value="Fn3-like"/>
</dbReference>
<dbReference type="GO" id="GO:0008422">
    <property type="term" value="F:beta-glucosidase activity"/>
    <property type="evidence" value="ECO:0007669"/>
    <property type="project" value="UniProtKB-EC"/>
</dbReference>
<dbReference type="GeneID" id="19270003"/>
<comment type="similarity">
    <text evidence="3">Belongs to the glycosyl hydrolase 3 family.</text>
</comment>
<keyword evidence="9" id="KW-0624">Polysaccharide degradation</keyword>
<dbReference type="SMART" id="SM01217">
    <property type="entry name" value="Fn3_like"/>
    <property type="match status" value="1"/>
</dbReference>
<dbReference type="RefSeq" id="XP_007831762.1">
    <property type="nucleotide sequence ID" value="XM_007833571.1"/>
</dbReference>
<dbReference type="EMBL" id="KI912111">
    <property type="protein sequence ID" value="ETS83114.1"/>
    <property type="molecule type" value="Genomic_DNA"/>
</dbReference>
<feature type="chain" id="PRO_5004834363" description="beta-glucosidase" evidence="11">
    <location>
        <begin position="20"/>
        <end position="816"/>
    </location>
</feature>
<dbReference type="InterPro" id="IPR036962">
    <property type="entry name" value="Glyco_hydro_3_N_sf"/>
</dbReference>
<dbReference type="Gene3D" id="2.60.40.10">
    <property type="entry name" value="Immunoglobulins"/>
    <property type="match status" value="1"/>
</dbReference>
<dbReference type="InterPro" id="IPR002772">
    <property type="entry name" value="Glyco_hydro_3_C"/>
</dbReference>
<evidence type="ECO:0000259" key="12">
    <source>
        <dbReference type="SMART" id="SM01217"/>
    </source>
</evidence>
<feature type="signal peptide" evidence="11">
    <location>
        <begin position="1"/>
        <end position="19"/>
    </location>
</feature>
<feature type="region of interest" description="Disordered" evidence="10">
    <location>
        <begin position="486"/>
        <end position="507"/>
    </location>
</feature>
<keyword evidence="8" id="KW-0326">Glycosidase</keyword>
<proteinExistence type="inferred from homology"/>
<sequence length="816" mass="86750">MRMTRALRALPFISVFSRAFSLAVTNSTGAFPNTTSPDPAATSLPYNPILANGAVDLGIAQAAYDKATAFVAGLSNDQKITIIGGGSLEGNATWTTLQLRDGESGVNLQFYVSGFSMVNALTMTWNRDLYAAQFKAVGEEFYALGFQVVDGPLPGALGRVPWGGRQPEGFSPDPYLTGIALGQGIAAMNSAGVIAGARHLLLNEQETHRMSQGPIIPNYSSNADDKTIMELYLWPWGDGVQAGLMAAMCGMNRVNGTQSCENNDVPAGYLKTKLGFAGFVYPDVNSQFTAFGSANAGVDLGSSRLWSQRVITEGLANGDLTQERLDDMAVRNVLGYFFVGLDNGLQPSTVSSETEWRGNIRGNHSAIIRQVGDEAIVLLKNSNATGLGLPLKKPKTMSLYGSHAGPALAGPNVAFNPISGPAEVFEGHLAGSTGSGQLSLPYLVTPLHALTERAIKDNSMIWWILNNTYTSRDPFGPFVSNVTDADPPGGGGDGDGGGVGVPGAGHFGGGTGNTPSFKSYAENSEVCLVFVNADSGEGTDRTTLTNPVPDKMVTTIADNCNNTVVVVNTAGPRILEAWIDHPNVTAVLYSGLLGQNSGQSIADVLYGDVNPSGKLAHTIALKEEDYPARVCEAAACNFTEGVYIDYRWFDQNNLSVRYPFGYGLSYTEFDYSVASAEITNGTAFLYKYPTGSFGLGGEVDLWDEVISISTTIQNVGAVDGAEVAQLYVSFPAEAEQPIQVLRGFEKPVIAAGESAEVFFGIRRRDLSYWDVVAQKWALAAGEYTFSVGASSRDIRATTTVTLTAIEYDSDLLQIVQ</sequence>
<evidence type="ECO:0000256" key="1">
    <source>
        <dbReference type="ARBA" id="ARBA00000448"/>
    </source>
</evidence>
<keyword evidence="7" id="KW-0119">Carbohydrate metabolism</keyword>
<dbReference type="SUPFAM" id="SSF51445">
    <property type="entry name" value="(Trans)glycosidases"/>
    <property type="match status" value="1"/>
</dbReference>
<dbReference type="Pfam" id="PF00933">
    <property type="entry name" value="Glyco_hydro_3"/>
    <property type="match status" value="1"/>
</dbReference>
<dbReference type="Pfam" id="PF01915">
    <property type="entry name" value="Glyco_hydro_3_C"/>
    <property type="match status" value="1"/>
</dbReference>
<evidence type="ECO:0000256" key="9">
    <source>
        <dbReference type="ARBA" id="ARBA00023326"/>
    </source>
</evidence>
<dbReference type="OMA" id="WIEHENA"/>
<dbReference type="PANTHER" id="PTHR42715:SF14">
    <property type="entry name" value="BETA-GLUCOSIDASE D-RELATED"/>
    <property type="match status" value="1"/>
</dbReference>
<feature type="compositionally biased region" description="Gly residues" evidence="10">
    <location>
        <begin position="488"/>
        <end position="507"/>
    </location>
</feature>
<dbReference type="Proteomes" id="UP000030651">
    <property type="component" value="Unassembled WGS sequence"/>
</dbReference>
<dbReference type="PANTHER" id="PTHR42715">
    <property type="entry name" value="BETA-GLUCOSIDASE"/>
    <property type="match status" value="1"/>
</dbReference>
<gene>
    <name evidence="13" type="ORF">PFICI_04990</name>
</gene>
<dbReference type="Pfam" id="PF14310">
    <property type="entry name" value="Fn3-like"/>
    <property type="match status" value="1"/>
</dbReference>
<dbReference type="GO" id="GO:0009251">
    <property type="term" value="P:glucan catabolic process"/>
    <property type="evidence" value="ECO:0007669"/>
    <property type="project" value="TreeGrafter"/>
</dbReference>